<keyword evidence="1 3" id="KW-0732">Signal</keyword>
<accession>A0A2U9TC11</accession>
<dbReference type="InterPro" id="IPR019546">
    <property type="entry name" value="TAT_signal_bac_arc"/>
</dbReference>
<protein>
    <submittedName>
        <fullName evidence="4">DUF1501 domain-containing protein</fullName>
    </submittedName>
</protein>
<dbReference type="EMBL" id="CP029843">
    <property type="protein sequence ID" value="AWV07089.1"/>
    <property type="molecule type" value="Genomic_DNA"/>
</dbReference>
<feature type="region of interest" description="Disordered" evidence="2">
    <location>
        <begin position="461"/>
        <end position="500"/>
    </location>
</feature>
<dbReference type="KEGG" id="lmb:C9I47_1387"/>
<dbReference type="OrthoDB" id="9779968at2"/>
<dbReference type="PROSITE" id="PS51318">
    <property type="entry name" value="TAT"/>
    <property type="match status" value="1"/>
</dbReference>
<dbReference type="AlphaFoldDB" id="A0A2U9TC11"/>
<feature type="chain" id="PRO_5016037660" evidence="3">
    <location>
        <begin position="37"/>
        <end position="521"/>
    </location>
</feature>
<dbReference type="InterPro" id="IPR006311">
    <property type="entry name" value="TAT_signal"/>
</dbReference>
<organism evidence="4 5">
    <name type="scientific">Marilutibacter maris</name>
    <dbReference type="NCBI Taxonomy" id="1605891"/>
    <lineage>
        <taxon>Bacteria</taxon>
        <taxon>Pseudomonadati</taxon>
        <taxon>Pseudomonadota</taxon>
        <taxon>Gammaproteobacteria</taxon>
        <taxon>Lysobacterales</taxon>
        <taxon>Lysobacteraceae</taxon>
        <taxon>Marilutibacter</taxon>
    </lineage>
</organism>
<evidence type="ECO:0000256" key="2">
    <source>
        <dbReference type="SAM" id="MobiDB-lite"/>
    </source>
</evidence>
<feature type="signal peptide" evidence="3">
    <location>
        <begin position="1"/>
        <end position="36"/>
    </location>
</feature>
<sequence>MNTIEESRRRFLKGCAAASAIGAVGPGLFFSGSAHAANGHDTVVSVFLRGGMDGLNLVIPVSGEDRVHYEQARPELAIAATGTYGALPLTLGTGAATGFGLHPAASGLRDMWNDGLLAIVQCCGLLTSVTRSHFDAQLSIDLGTPGQQSIGSGWLARALATQPGISGTPALPGLAVNSRQPANFNGSTAALTMGSPGDFELNAGAWSWQKARDNSPAGLVGVNDVLESMWNPGSTGLEHHGARAERALRVIAQQPYGALPADWPNNNFSRQLWTIAQSIQMNLGLRYATLDLGGWDTHEGQGTAGSGYHYYQGRIAELSEALAAFHRTLAASGHLSRVTTVVQSEFGRRVRENANRGTDHGYGNPMLVMGGTVNGRRLYGNWLGLDPQVLSPYYGDVPVTTDHRRVLSEILIRRMRNPNLGAVFPGYGGYAPLGLMKGSDLTPVGMAASAAPVAVAASTAAFRPRPAQPRPQPPRQAVPTPPKPQPRPASQPPARDWTQRLQREVMQLQGRLERWLREVMP</sequence>
<evidence type="ECO:0000256" key="1">
    <source>
        <dbReference type="ARBA" id="ARBA00022729"/>
    </source>
</evidence>
<evidence type="ECO:0000256" key="3">
    <source>
        <dbReference type="SAM" id="SignalP"/>
    </source>
</evidence>
<evidence type="ECO:0000313" key="5">
    <source>
        <dbReference type="Proteomes" id="UP000249447"/>
    </source>
</evidence>
<name>A0A2U9TC11_9GAMM</name>
<dbReference type="Pfam" id="PF07394">
    <property type="entry name" value="DUF1501"/>
    <property type="match status" value="1"/>
</dbReference>
<dbReference type="PANTHER" id="PTHR43737:SF1">
    <property type="entry name" value="DUF1501 DOMAIN-CONTAINING PROTEIN"/>
    <property type="match status" value="1"/>
</dbReference>
<feature type="compositionally biased region" description="Pro residues" evidence="2">
    <location>
        <begin position="466"/>
        <end position="491"/>
    </location>
</feature>
<evidence type="ECO:0000313" key="4">
    <source>
        <dbReference type="EMBL" id="AWV07089.1"/>
    </source>
</evidence>
<reference evidence="4 5" key="1">
    <citation type="submission" date="2018-05" db="EMBL/GenBank/DDBJ databases">
        <title>The complete genome of Lysobacter maris HZ9B, a marine bacterium antagonistic against terrestrial plant pathogens.</title>
        <authorList>
            <person name="Zhang X.-Q."/>
        </authorList>
    </citation>
    <scope>NUCLEOTIDE SEQUENCE [LARGE SCALE GENOMIC DNA]</scope>
    <source>
        <strain evidence="4 5">HZ9B</strain>
    </source>
</reference>
<dbReference type="Proteomes" id="UP000249447">
    <property type="component" value="Chromosome"/>
</dbReference>
<dbReference type="NCBIfam" id="TIGR01409">
    <property type="entry name" value="TAT_signal_seq"/>
    <property type="match status" value="1"/>
</dbReference>
<gene>
    <name evidence="4" type="ORF">C9I47_1387</name>
</gene>
<proteinExistence type="predicted"/>
<dbReference type="PANTHER" id="PTHR43737">
    <property type="entry name" value="BLL7424 PROTEIN"/>
    <property type="match status" value="1"/>
</dbReference>
<dbReference type="RefSeq" id="WP_111266191.1">
    <property type="nucleotide sequence ID" value="NZ_CP029843.1"/>
</dbReference>
<keyword evidence="5" id="KW-1185">Reference proteome</keyword>
<dbReference type="InterPro" id="IPR010869">
    <property type="entry name" value="DUF1501"/>
</dbReference>